<reference evidence="2 3" key="1">
    <citation type="submission" date="2021-06" db="EMBL/GenBank/DDBJ databases">
        <authorList>
            <person name="Palmer J.M."/>
        </authorList>
    </citation>
    <scope>NUCLEOTIDE SEQUENCE [LARGE SCALE GENOMIC DNA]</scope>
    <source>
        <strain evidence="2 3">MEX-2019</strain>
        <tissue evidence="2">Muscle</tissue>
    </source>
</reference>
<protein>
    <submittedName>
        <fullName evidence="2">Uncharacterized protein</fullName>
    </submittedName>
</protein>
<feature type="compositionally biased region" description="Low complexity" evidence="1">
    <location>
        <begin position="44"/>
        <end position="63"/>
    </location>
</feature>
<feature type="region of interest" description="Disordered" evidence="1">
    <location>
        <begin position="76"/>
        <end position="115"/>
    </location>
</feature>
<feature type="region of interest" description="Disordered" evidence="1">
    <location>
        <begin position="250"/>
        <end position="277"/>
    </location>
</feature>
<name>A0AAV9SIX1_9TELE</name>
<feature type="compositionally biased region" description="Low complexity" evidence="1">
    <location>
        <begin position="250"/>
        <end position="265"/>
    </location>
</feature>
<comment type="caution">
    <text evidence="2">The sequence shown here is derived from an EMBL/GenBank/DDBJ whole genome shotgun (WGS) entry which is preliminary data.</text>
</comment>
<organism evidence="2 3">
    <name type="scientific">Crenichthys baileyi</name>
    <name type="common">White River springfish</name>
    <dbReference type="NCBI Taxonomy" id="28760"/>
    <lineage>
        <taxon>Eukaryota</taxon>
        <taxon>Metazoa</taxon>
        <taxon>Chordata</taxon>
        <taxon>Craniata</taxon>
        <taxon>Vertebrata</taxon>
        <taxon>Euteleostomi</taxon>
        <taxon>Actinopterygii</taxon>
        <taxon>Neopterygii</taxon>
        <taxon>Teleostei</taxon>
        <taxon>Neoteleostei</taxon>
        <taxon>Acanthomorphata</taxon>
        <taxon>Ovalentaria</taxon>
        <taxon>Atherinomorphae</taxon>
        <taxon>Cyprinodontiformes</taxon>
        <taxon>Goodeidae</taxon>
        <taxon>Crenichthys</taxon>
    </lineage>
</organism>
<accession>A0AAV9SIX1</accession>
<feature type="compositionally biased region" description="Low complexity" evidence="1">
    <location>
        <begin position="76"/>
        <end position="96"/>
    </location>
</feature>
<gene>
    <name evidence="2" type="ORF">CRENBAI_021396</name>
</gene>
<feature type="compositionally biased region" description="Pro residues" evidence="1">
    <location>
        <begin position="99"/>
        <end position="111"/>
    </location>
</feature>
<evidence type="ECO:0000313" key="3">
    <source>
        <dbReference type="Proteomes" id="UP001311232"/>
    </source>
</evidence>
<proteinExistence type="predicted"/>
<keyword evidence="3" id="KW-1185">Reference proteome</keyword>
<evidence type="ECO:0000256" key="1">
    <source>
        <dbReference type="SAM" id="MobiDB-lite"/>
    </source>
</evidence>
<feature type="region of interest" description="Disordered" evidence="1">
    <location>
        <begin position="1"/>
        <end position="63"/>
    </location>
</feature>
<evidence type="ECO:0000313" key="2">
    <source>
        <dbReference type="EMBL" id="KAK5620627.1"/>
    </source>
</evidence>
<dbReference type="AlphaFoldDB" id="A0AAV9SIX1"/>
<sequence length="307" mass="32266">MEEVSEGSKLAQAPPGFEPGQKRTIAPPLAPVSSSSHLRRRHCLSSMSAAAAAKPSSSTAPAAQFSSFAASAAKLSSSAAPAAKFPRSQHPQQSHPRPQRPQPSHPHPQWPQFPAGFSSRLERRRCRSFTPLWDPTSPSSDSRGERGAWSGQAFYSCMGAVCNPPDCASVLQAVQEEFPGTGFFDAPASVSAGDPLTPSKRAPVQILGSSADQHGFSADLHGAPMDLQGSAAASRGIPAAPQDFLAVSQLSPAASPDPSAASQDSNGPRAASQGLYDYKSSEFQPAAKPSAYPKFQIFMRGSRMNRL</sequence>
<dbReference type="EMBL" id="JAHHUM010000348">
    <property type="protein sequence ID" value="KAK5620627.1"/>
    <property type="molecule type" value="Genomic_DNA"/>
</dbReference>
<dbReference type="Proteomes" id="UP001311232">
    <property type="component" value="Unassembled WGS sequence"/>
</dbReference>